<feature type="chain" id="PRO_5040365093" description="Neural proliferation differentiation and control protein 1" evidence="3">
    <location>
        <begin position="20"/>
        <end position="444"/>
    </location>
</feature>
<dbReference type="Proteomes" id="UP001153712">
    <property type="component" value="Chromosome 12"/>
</dbReference>
<gene>
    <name evidence="4" type="ORF">PHYEVI_LOCUS3060</name>
</gene>
<dbReference type="PANTHER" id="PTHR23352:SF2">
    <property type="entry name" value="NEURAL PROLIFERATION DIFFERENTIATION AND CONTROL PROTEIN 1"/>
    <property type="match status" value="1"/>
</dbReference>
<feature type="region of interest" description="Disordered" evidence="1">
    <location>
        <begin position="379"/>
        <end position="444"/>
    </location>
</feature>
<proteinExistence type="predicted"/>
<feature type="compositionally biased region" description="Basic and acidic residues" evidence="1">
    <location>
        <begin position="216"/>
        <end position="225"/>
    </location>
</feature>
<dbReference type="PANTHER" id="PTHR23352">
    <property type="entry name" value="NEURAL PROLIFERATION DIFFERENTIATION AND CONTROL PROTEIN-1 NPDC-1 PROTEIN"/>
    <property type="match status" value="1"/>
</dbReference>
<feature type="signal peptide" evidence="3">
    <location>
        <begin position="1"/>
        <end position="19"/>
    </location>
</feature>
<feature type="compositionally biased region" description="Low complexity" evidence="1">
    <location>
        <begin position="226"/>
        <end position="237"/>
    </location>
</feature>
<evidence type="ECO:0000256" key="2">
    <source>
        <dbReference type="SAM" id="Phobius"/>
    </source>
</evidence>
<accession>A0A9N9XLX3</accession>
<evidence type="ECO:0000313" key="5">
    <source>
        <dbReference type="Proteomes" id="UP001153712"/>
    </source>
</evidence>
<dbReference type="Pfam" id="PF06809">
    <property type="entry name" value="NPDC1"/>
    <property type="match status" value="1"/>
</dbReference>
<keyword evidence="2" id="KW-1133">Transmembrane helix</keyword>
<name>A0A9N9XLX3_PHYSR</name>
<feature type="compositionally biased region" description="Acidic residues" evidence="1">
    <location>
        <begin position="391"/>
        <end position="401"/>
    </location>
</feature>
<dbReference type="GO" id="GO:0016020">
    <property type="term" value="C:membrane"/>
    <property type="evidence" value="ECO:0007669"/>
    <property type="project" value="InterPro"/>
</dbReference>
<dbReference type="EMBL" id="OU900105">
    <property type="protein sequence ID" value="CAG9856640.1"/>
    <property type="molecule type" value="Genomic_DNA"/>
</dbReference>
<evidence type="ECO:0000313" key="4">
    <source>
        <dbReference type="EMBL" id="CAG9856640.1"/>
    </source>
</evidence>
<keyword evidence="2" id="KW-0472">Membrane</keyword>
<sequence length="444" mass="49514">MKFAIASAVIVATCSLCACNDLDVYSGLNFDFDKPRNVPGLSDYERPDYYTKIRYPYENAPPEGYEDDRIRGTRPRFSTIQNKLQQYKQVIDWELNQLHKSRQREEPSPALRYYLDKLRQPRIQLNVPRIDEARMYPPDDELSDEDDDVEGIDSIFDDSTAGGDYGSGGRTINDPPTPMKHQLHSNEDDNSPQFTTTRFQDIKVAADPSEFAYKPSDPRFYRKTETSTTTTDNPPVLTTTPKLYGTVDLETEPLFVNSRSDPQQSLGEKLYQEQSSRDGGIQVVPVQPGLAEGDTAGVYIIAIVAGISAAATVGLIAVGIGWYNLQKHVKNPSDGDYPTYGVTGPNKDVSPTGDRRLAQSAQMYHYQHQKQQVIAMERAPPGEGHGSVSDAESDEENEEGDYTVYECPGLAPTGEMEVKNPLFQDDTTPAQTPATKTNEDEEKK</sequence>
<organism evidence="4 5">
    <name type="scientific">Phyllotreta striolata</name>
    <name type="common">Striped flea beetle</name>
    <name type="synonym">Crioceris striolata</name>
    <dbReference type="NCBI Taxonomy" id="444603"/>
    <lineage>
        <taxon>Eukaryota</taxon>
        <taxon>Metazoa</taxon>
        <taxon>Ecdysozoa</taxon>
        <taxon>Arthropoda</taxon>
        <taxon>Hexapoda</taxon>
        <taxon>Insecta</taxon>
        <taxon>Pterygota</taxon>
        <taxon>Neoptera</taxon>
        <taxon>Endopterygota</taxon>
        <taxon>Coleoptera</taxon>
        <taxon>Polyphaga</taxon>
        <taxon>Cucujiformia</taxon>
        <taxon>Chrysomeloidea</taxon>
        <taxon>Chrysomelidae</taxon>
        <taxon>Galerucinae</taxon>
        <taxon>Alticini</taxon>
        <taxon>Phyllotreta</taxon>
    </lineage>
</organism>
<evidence type="ECO:0000256" key="3">
    <source>
        <dbReference type="SAM" id="SignalP"/>
    </source>
</evidence>
<keyword evidence="5" id="KW-1185">Reference proteome</keyword>
<feature type="region of interest" description="Disordered" evidence="1">
    <location>
        <begin position="213"/>
        <end position="237"/>
    </location>
</feature>
<feature type="region of interest" description="Disordered" evidence="1">
    <location>
        <begin position="156"/>
        <end position="194"/>
    </location>
</feature>
<protein>
    <recommendedName>
        <fullName evidence="6">Neural proliferation differentiation and control protein 1</fullName>
    </recommendedName>
</protein>
<dbReference type="AlphaFoldDB" id="A0A9N9XLX3"/>
<feature type="transmembrane region" description="Helical" evidence="2">
    <location>
        <begin position="296"/>
        <end position="323"/>
    </location>
</feature>
<keyword evidence="3" id="KW-0732">Signal</keyword>
<keyword evidence="2" id="KW-0812">Transmembrane</keyword>
<reference evidence="4" key="1">
    <citation type="submission" date="2022-01" db="EMBL/GenBank/DDBJ databases">
        <authorList>
            <person name="King R."/>
        </authorList>
    </citation>
    <scope>NUCLEOTIDE SEQUENCE</scope>
</reference>
<dbReference type="PROSITE" id="PS51257">
    <property type="entry name" value="PROKAR_LIPOPROTEIN"/>
    <property type="match status" value="1"/>
</dbReference>
<evidence type="ECO:0000256" key="1">
    <source>
        <dbReference type="SAM" id="MobiDB-lite"/>
    </source>
</evidence>
<evidence type="ECO:0008006" key="6">
    <source>
        <dbReference type="Google" id="ProtNLM"/>
    </source>
</evidence>
<dbReference type="OrthoDB" id="6270617at2759"/>
<dbReference type="InterPro" id="IPR009635">
    <property type="entry name" value="NPDC1"/>
</dbReference>
<feature type="compositionally biased region" description="Polar residues" evidence="1">
    <location>
        <begin position="425"/>
        <end position="436"/>
    </location>
</feature>